<organism evidence="1 2">
    <name type="scientific">Pluteus cervinus</name>
    <dbReference type="NCBI Taxonomy" id="181527"/>
    <lineage>
        <taxon>Eukaryota</taxon>
        <taxon>Fungi</taxon>
        <taxon>Dikarya</taxon>
        <taxon>Basidiomycota</taxon>
        <taxon>Agaricomycotina</taxon>
        <taxon>Agaricomycetes</taxon>
        <taxon>Agaricomycetidae</taxon>
        <taxon>Agaricales</taxon>
        <taxon>Pluteineae</taxon>
        <taxon>Pluteaceae</taxon>
        <taxon>Pluteus</taxon>
    </lineage>
</organism>
<dbReference type="EMBL" id="ML208327">
    <property type="protein sequence ID" value="TFK69661.1"/>
    <property type="molecule type" value="Genomic_DNA"/>
</dbReference>
<gene>
    <name evidence="1" type="ORF">BDN72DRAFT_840150</name>
</gene>
<sequence>MQSSVLSYLWNLICNQARRLFLPYLLRHSHMYPGSNVQRLTNSTVLKSSQYDLLCLEAAATRSVAQNTTIPVPEIFDVWQPRGRKCAYMAMSFMRGETLARVWKRLTGEQRVAVMGQLSGYIRQLRALPPPQGRWIGNVGFQRIYDRFYGTQNPPGPFKSESDFNDAHISVYSHWSGNNNPEITRNLVAIRQAMRDDHQICFTHGDLFNRNILVSVDGTEPENVKITAILDWEQAGWRPEYWEAMKVEWANSASWEYTKMARKLVVPGYDKDLDPPFDLRSLVGPVAD</sequence>
<reference evidence="1 2" key="1">
    <citation type="journal article" date="2019" name="Nat. Ecol. Evol.">
        <title>Megaphylogeny resolves global patterns of mushroom evolution.</title>
        <authorList>
            <person name="Varga T."/>
            <person name="Krizsan K."/>
            <person name="Foldi C."/>
            <person name="Dima B."/>
            <person name="Sanchez-Garcia M."/>
            <person name="Sanchez-Ramirez S."/>
            <person name="Szollosi G.J."/>
            <person name="Szarkandi J.G."/>
            <person name="Papp V."/>
            <person name="Albert L."/>
            <person name="Andreopoulos W."/>
            <person name="Angelini C."/>
            <person name="Antonin V."/>
            <person name="Barry K.W."/>
            <person name="Bougher N.L."/>
            <person name="Buchanan P."/>
            <person name="Buyck B."/>
            <person name="Bense V."/>
            <person name="Catcheside P."/>
            <person name="Chovatia M."/>
            <person name="Cooper J."/>
            <person name="Damon W."/>
            <person name="Desjardin D."/>
            <person name="Finy P."/>
            <person name="Geml J."/>
            <person name="Haridas S."/>
            <person name="Hughes K."/>
            <person name="Justo A."/>
            <person name="Karasinski D."/>
            <person name="Kautmanova I."/>
            <person name="Kiss B."/>
            <person name="Kocsube S."/>
            <person name="Kotiranta H."/>
            <person name="LaButti K.M."/>
            <person name="Lechner B.E."/>
            <person name="Liimatainen K."/>
            <person name="Lipzen A."/>
            <person name="Lukacs Z."/>
            <person name="Mihaltcheva S."/>
            <person name="Morgado L.N."/>
            <person name="Niskanen T."/>
            <person name="Noordeloos M.E."/>
            <person name="Ohm R.A."/>
            <person name="Ortiz-Santana B."/>
            <person name="Ovrebo C."/>
            <person name="Racz N."/>
            <person name="Riley R."/>
            <person name="Savchenko A."/>
            <person name="Shiryaev A."/>
            <person name="Soop K."/>
            <person name="Spirin V."/>
            <person name="Szebenyi C."/>
            <person name="Tomsovsky M."/>
            <person name="Tulloss R.E."/>
            <person name="Uehling J."/>
            <person name="Grigoriev I.V."/>
            <person name="Vagvolgyi C."/>
            <person name="Papp T."/>
            <person name="Martin F.M."/>
            <person name="Miettinen O."/>
            <person name="Hibbett D.S."/>
            <person name="Nagy L.G."/>
        </authorList>
    </citation>
    <scope>NUCLEOTIDE SEQUENCE [LARGE SCALE GENOMIC DNA]</scope>
    <source>
        <strain evidence="1 2">NL-1719</strain>
    </source>
</reference>
<name>A0ACD3AWE7_9AGAR</name>
<dbReference type="Proteomes" id="UP000308600">
    <property type="component" value="Unassembled WGS sequence"/>
</dbReference>
<accession>A0ACD3AWE7</accession>
<protein>
    <submittedName>
        <fullName evidence="1">Uncharacterized protein</fullName>
    </submittedName>
</protein>
<keyword evidence="2" id="KW-1185">Reference proteome</keyword>
<evidence type="ECO:0000313" key="2">
    <source>
        <dbReference type="Proteomes" id="UP000308600"/>
    </source>
</evidence>
<proteinExistence type="predicted"/>
<evidence type="ECO:0000313" key="1">
    <source>
        <dbReference type="EMBL" id="TFK69661.1"/>
    </source>
</evidence>